<evidence type="ECO:0000313" key="2">
    <source>
        <dbReference type="EMBL" id="SFG80730.1"/>
    </source>
</evidence>
<dbReference type="Proteomes" id="UP000199065">
    <property type="component" value="Unassembled WGS sequence"/>
</dbReference>
<keyword evidence="1" id="KW-0472">Membrane</keyword>
<dbReference type="STRING" id="185761.SAMN05660282_02013"/>
<dbReference type="InterPro" id="IPR024495">
    <property type="entry name" value="DUF2771"/>
</dbReference>
<keyword evidence="1" id="KW-1133">Transmembrane helix</keyword>
<keyword evidence="3" id="KW-1185">Reference proteome</keyword>
<evidence type="ECO:0000256" key="1">
    <source>
        <dbReference type="SAM" id="Phobius"/>
    </source>
</evidence>
<organism evidence="2 3">
    <name type="scientific">Corynebacterium spheniscorum</name>
    <dbReference type="NCBI Taxonomy" id="185761"/>
    <lineage>
        <taxon>Bacteria</taxon>
        <taxon>Bacillati</taxon>
        <taxon>Actinomycetota</taxon>
        <taxon>Actinomycetes</taxon>
        <taxon>Mycobacteriales</taxon>
        <taxon>Corynebacteriaceae</taxon>
        <taxon>Corynebacterium</taxon>
    </lineage>
</organism>
<protein>
    <recommendedName>
        <fullName evidence="4">DUF2771 domain-containing protein</fullName>
    </recommendedName>
</protein>
<dbReference type="OrthoDB" id="4424536at2"/>
<feature type="transmembrane region" description="Helical" evidence="1">
    <location>
        <begin position="12"/>
        <end position="36"/>
    </location>
</feature>
<reference evidence="2 3" key="1">
    <citation type="submission" date="2016-10" db="EMBL/GenBank/DDBJ databases">
        <authorList>
            <person name="de Groot N.N."/>
        </authorList>
    </citation>
    <scope>NUCLEOTIDE SEQUENCE [LARGE SCALE GENOMIC DNA]</scope>
    <source>
        <strain>J11</strain>
        <strain evidence="3">PG 39</strain>
    </source>
</reference>
<evidence type="ECO:0008006" key="4">
    <source>
        <dbReference type="Google" id="ProtNLM"/>
    </source>
</evidence>
<sequence>MATPRQTKKKSLVMFLALLVAVIIVVVASVLVQKWWNDRPTKDPADVTVRAEVRPNGEKTDDPVTLDYGPYVVCEPGTTCPDNPVPALKVGENDVLHLEIPKEVYDHDWSLLMIYDDPAANQDQYFAANQTKKVDIPGSTDPVVKDSDERPKLVVVEINTLMVGLDDQGEETPYAVVWSLNTQGEQAVPDQPVKQEDSAQN</sequence>
<dbReference type="EMBL" id="FOPJ01000016">
    <property type="protein sequence ID" value="SFG80730.1"/>
    <property type="molecule type" value="Genomic_DNA"/>
</dbReference>
<name>A0A1I2UUK5_9CORY</name>
<accession>A0A1I2UUK5</accession>
<proteinExistence type="predicted"/>
<dbReference type="Pfam" id="PF10969">
    <property type="entry name" value="DUF2771"/>
    <property type="match status" value="1"/>
</dbReference>
<dbReference type="RefSeq" id="WP_092286963.1">
    <property type="nucleotide sequence ID" value="NZ_FOPJ01000016.1"/>
</dbReference>
<dbReference type="AlphaFoldDB" id="A0A1I2UUK5"/>
<gene>
    <name evidence="2" type="ORF">SAMN05660282_02013</name>
</gene>
<evidence type="ECO:0000313" key="3">
    <source>
        <dbReference type="Proteomes" id="UP000199065"/>
    </source>
</evidence>
<keyword evidence="1" id="KW-0812">Transmembrane</keyword>